<dbReference type="UniPathway" id="UPA00219"/>
<keyword evidence="22" id="KW-0511">Multifunctional enzyme</keyword>
<evidence type="ECO:0000256" key="13">
    <source>
        <dbReference type="ARBA" id="ARBA00022679"/>
    </source>
</evidence>
<evidence type="ECO:0000256" key="27">
    <source>
        <dbReference type="ARBA" id="ARBA00060592"/>
    </source>
</evidence>
<dbReference type="STRING" id="187493.CN03_16210"/>
<dbReference type="GO" id="GO:0008658">
    <property type="term" value="F:penicillin binding"/>
    <property type="evidence" value="ECO:0007669"/>
    <property type="project" value="InterPro"/>
</dbReference>
<dbReference type="Pfam" id="PF17092">
    <property type="entry name" value="PCB_OB"/>
    <property type="match status" value="1"/>
</dbReference>
<reference evidence="33 34" key="1">
    <citation type="journal article" date="2013" name="Genome Announc.">
        <title>Genome Sequence of Thalassolituus oleivorans MIL-1 (DSM 14913T).</title>
        <authorList>
            <person name="Golyshin P.N."/>
            <person name="Werner J."/>
            <person name="Chernikova T.N."/>
            <person name="Tran H."/>
            <person name="Ferrer M."/>
            <person name="Yakimov M.M."/>
            <person name="Teeling H."/>
            <person name="Golyshina O.V."/>
        </authorList>
    </citation>
    <scope>NUCLEOTIDE SEQUENCE [LARGE SCALE GENOMIC DNA]</scope>
    <source>
        <strain evidence="33 34">MIL-1</strain>
    </source>
</reference>
<comment type="subcellular location">
    <subcellularLocation>
        <location evidence="2">Cell inner membrane</location>
        <topology evidence="2">Single-pass type II membrane protein</topology>
    </subcellularLocation>
</comment>
<keyword evidence="10" id="KW-0121">Carboxypeptidase</keyword>
<organism evidence="33 34">
    <name type="scientific">Thalassolituus oleivorans MIL-1</name>
    <dbReference type="NCBI Taxonomy" id="1298593"/>
    <lineage>
        <taxon>Bacteria</taxon>
        <taxon>Pseudomonadati</taxon>
        <taxon>Pseudomonadota</taxon>
        <taxon>Gammaproteobacteria</taxon>
        <taxon>Oceanospirillales</taxon>
        <taxon>Oceanospirillaceae</taxon>
        <taxon>Thalassolituus</taxon>
    </lineage>
</organism>
<gene>
    <name evidence="33" type="ORF">TOL_3243</name>
</gene>
<keyword evidence="18" id="KW-0573">Peptidoglycan synthesis</keyword>
<dbReference type="InterPro" id="IPR012338">
    <property type="entry name" value="Beta-lactam/transpept-like"/>
</dbReference>
<evidence type="ECO:0000256" key="21">
    <source>
        <dbReference type="ARBA" id="ARBA00023251"/>
    </source>
</evidence>
<keyword evidence="13" id="KW-0808">Transferase</keyword>
<evidence type="ECO:0000313" key="33">
    <source>
        <dbReference type="EMBL" id="CCU73639.1"/>
    </source>
</evidence>
<comment type="pathway">
    <text evidence="3">Cell wall biogenesis; peptidoglycan biosynthesis.</text>
</comment>
<dbReference type="InterPro" id="IPR023346">
    <property type="entry name" value="Lysozyme-like_dom_sf"/>
</dbReference>
<evidence type="ECO:0000256" key="12">
    <source>
        <dbReference type="ARBA" id="ARBA00022676"/>
    </source>
</evidence>
<dbReference type="SUPFAM" id="SSF56601">
    <property type="entry name" value="beta-lactamase/transpeptidase-like"/>
    <property type="match status" value="1"/>
</dbReference>
<accession>M5DVR0</accession>
<feature type="domain" description="Penicillin-binding protein OB-like" evidence="32">
    <location>
        <begin position="355"/>
        <end position="451"/>
    </location>
</feature>
<dbReference type="GO" id="GO:0009252">
    <property type="term" value="P:peptidoglycan biosynthetic process"/>
    <property type="evidence" value="ECO:0007669"/>
    <property type="project" value="UniProtKB-UniPathway"/>
</dbReference>
<dbReference type="GO" id="GO:0006508">
    <property type="term" value="P:proteolysis"/>
    <property type="evidence" value="ECO:0007669"/>
    <property type="project" value="UniProtKB-KW"/>
</dbReference>
<comment type="pathway">
    <text evidence="27">Glycan biosynthesis.</text>
</comment>
<comment type="similarity">
    <text evidence="4">In the C-terminal section; belongs to the transpeptidase family.</text>
</comment>
<dbReference type="GO" id="GO:0009002">
    <property type="term" value="F:serine-type D-Ala-D-Ala carboxypeptidase activity"/>
    <property type="evidence" value="ECO:0007669"/>
    <property type="project" value="UniProtKB-EC"/>
</dbReference>
<keyword evidence="14 29" id="KW-0812">Transmembrane</keyword>
<evidence type="ECO:0000256" key="24">
    <source>
        <dbReference type="ARBA" id="ARBA00034000"/>
    </source>
</evidence>
<evidence type="ECO:0000256" key="26">
    <source>
        <dbReference type="ARBA" id="ARBA00049902"/>
    </source>
</evidence>
<dbReference type="NCBIfam" id="TIGR02074">
    <property type="entry name" value="PBP_1a_fam"/>
    <property type="match status" value="1"/>
</dbReference>
<sequence length="864" mass="95900">MTKTSPLVKFIIWLVLSSAAGCGMVIMAIYLYLVPNLPDTEALRDIELQTPLRVYASDGLLISEFGEKRRNPISYADTPPLFIQALLASEDDGFFEHSGIDLKGLTRAAVELVRTGKKKSGGSTITMQVAKNYYLSSEKTFTRKFTEILLALKIEQSLSKEEILELYINKIYLGKRAYGIEAAAQVYYGRSIKDLSLAQLAMIAGLPQAPSAANPINSPKRAVDRRNYVLARMRNLDKISEEEFQQALREPDVARYHGPTTEVDAPYIAEMVRQEMVDRFGDQAYTGGYSVYTTVNSKRQTAASKALQQGLINYDREHGYRRSEPEFSLVELTPENDNPLLREWFAAADSRFDIDWPSTLEEWDNYIRQQGDFGLLTPAIVADVRKDGAWTYSDNGFLWLPFSGMTWARPYLSVDSVGQDPKNALEVVSIGQKIWLQKTANGLELGQMPKAEGAIVSLNPNDGGIEALVGGFSFSANKFNRVIQAERQPGSAFKPFIYSAALANGFTPASIINDAPVVFEDASLENTWRPENHNGKFYGPTRLREALYKSQNLVSIRILKQIGTRTAIRYVEPFGFDGKKLNNDLSLALGSSAVTPMELATGYCVLANGGYAVKPYLIQRIEDDQGTRLFTARPAVVCRDCDDTDDTTEAEIMQPAEAPLIATEEPDTFALAPTAIDAFEPTPEPTKAELDDALPIIPAAQVMDPRIHYLMVSMLQDVVRRGTGKRALALNRHDLAGKTGTTNDQKDAWFSGFSPDLVTTTWIGFDQPQTLGRWAFGSNTALPIWVDYMKTALEGVAEHPFEQPPGIVSVRIDPETGELARPGQRNAIFEYFRQEDVPTEVSPSEKNNAPGDYSTNEVIPEQLF</sequence>
<evidence type="ECO:0000256" key="23">
    <source>
        <dbReference type="ARBA" id="ARBA00023316"/>
    </source>
</evidence>
<evidence type="ECO:0000256" key="14">
    <source>
        <dbReference type="ARBA" id="ARBA00022692"/>
    </source>
</evidence>
<dbReference type="Proteomes" id="UP000011866">
    <property type="component" value="Chromosome"/>
</dbReference>
<dbReference type="PANTHER" id="PTHR32282">
    <property type="entry name" value="BINDING PROTEIN TRANSPEPTIDASE, PUTATIVE-RELATED"/>
    <property type="match status" value="1"/>
</dbReference>
<dbReference type="GO" id="GO:0005886">
    <property type="term" value="C:plasma membrane"/>
    <property type="evidence" value="ECO:0007669"/>
    <property type="project" value="UniProtKB-SubCell"/>
</dbReference>
<evidence type="ECO:0000256" key="9">
    <source>
        <dbReference type="ARBA" id="ARBA00022519"/>
    </source>
</evidence>
<dbReference type="Pfam" id="PF00912">
    <property type="entry name" value="Transgly"/>
    <property type="match status" value="1"/>
</dbReference>
<keyword evidence="11" id="KW-0645">Protease</keyword>
<keyword evidence="15" id="KW-0378">Hydrolase</keyword>
<dbReference type="GO" id="GO:0030288">
    <property type="term" value="C:outer membrane-bounded periplasmic space"/>
    <property type="evidence" value="ECO:0007669"/>
    <property type="project" value="TreeGrafter"/>
</dbReference>
<evidence type="ECO:0000256" key="5">
    <source>
        <dbReference type="ARBA" id="ARBA00007739"/>
    </source>
</evidence>
<dbReference type="GO" id="GO:0046677">
    <property type="term" value="P:response to antibiotic"/>
    <property type="evidence" value="ECO:0007669"/>
    <property type="project" value="UniProtKB-KW"/>
</dbReference>
<evidence type="ECO:0000259" key="32">
    <source>
        <dbReference type="Pfam" id="PF17092"/>
    </source>
</evidence>
<keyword evidence="16" id="KW-0133">Cell shape</keyword>
<dbReference type="Gene3D" id="3.40.710.10">
    <property type="entry name" value="DD-peptidase/beta-lactamase superfamily"/>
    <property type="match status" value="2"/>
</dbReference>
<keyword evidence="34" id="KW-1185">Reference proteome</keyword>
<dbReference type="RefSeq" id="WP_015488347.1">
    <property type="nucleotide sequence ID" value="NC_020888.1"/>
</dbReference>
<dbReference type="KEGG" id="tol:TOL_3243"/>
<evidence type="ECO:0000256" key="19">
    <source>
        <dbReference type="ARBA" id="ARBA00022989"/>
    </source>
</evidence>
<evidence type="ECO:0000256" key="10">
    <source>
        <dbReference type="ARBA" id="ARBA00022645"/>
    </source>
</evidence>
<feature type="region of interest" description="Disordered" evidence="28">
    <location>
        <begin position="836"/>
        <end position="864"/>
    </location>
</feature>
<dbReference type="SUPFAM" id="SSF53955">
    <property type="entry name" value="Lysozyme-like"/>
    <property type="match status" value="1"/>
</dbReference>
<keyword evidence="12" id="KW-0328">Glycosyltransferase</keyword>
<dbReference type="Pfam" id="PF00905">
    <property type="entry name" value="Transpeptidase"/>
    <property type="match status" value="1"/>
</dbReference>
<proteinExistence type="inferred from homology"/>
<dbReference type="eggNOG" id="COG5009">
    <property type="taxonomic scope" value="Bacteria"/>
</dbReference>
<dbReference type="HOGENOM" id="CLU_006354_2_4_6"/>
<evidence type="ECO:0000256" key="11">
    <source>
        <dbReference type="ARBA" id="ARBA00022670"/>
    </source>
</evidence>
<evidence type="ECO:0000256" key="2">
    <source>
        <dbReference type="ARBA" id="ARBA00004249"/>
    </source>
</evidence>
<feature type="domain" description="Glycosyl transferase family 51" evidence="31">
    <location>
        <begin position="60"/>
        <end position="233"/>
    </location>
</feature>
<evidence type="ECO:0000259" key="31">
    <source>
        <dbReference type="Pfam" id="PF00912"/>
    </source>
</evidence>
<evidence type="ECO:0000256" key="20">
    <source>
        <dbReference type="ARBA" id="ARBA00023136"/>
    </source>
</evidence>
<evidence type="ECO:0000256" key="29">
    <source>
        <dbReference type="SAM" id="Phobius"/>
    </source>
</evidence>
<dbReference type="PANTHER" id="PTHR32282:SF27">
    <property type="entry name" value="PENICILLIN-BINDING PROTEIN 1A"/>
    <property type="match status" value="1"/>
</dbReference>
<dbReference type="InterPro" id="IPR050396">
    <property type="entry name" value="Glycosyltr_51/Transpeptidase"/>
</dbReference>
<name>M5DVR0_9GAMM</name>
<dbReference type="GO" id="GO:0071555">
    <property type="term" value="P:cell wall organization"/>
    <property type="evidence" value="ECO:0007669"/>
    <property type="project" value="UniProtKB-KW"/>
</dbReference>
<dbReference type="InterPro" id="IPR031376">
    <property type="entry name" value="PCB_OB"/>
</dbReference>
<comment type="catalytic activity">
    <reaction evidence="26">
        <text>[GlcNAc-(1-&gt;4)-Mur2Ac(oyl-L-Ala-gamma-D-Glu-L-Lys-D-Ala-D-Ala)](n)-di-trans,octa-cis-undecaprenyl diphosphate + beta-D-GlcNAc-(1-&gt;4)-Mur2Ac(oyl-L-Ala-gamma-D-Glu-L-Lys-D-Ala-D-Ala)-di-trans,octa-cis-undecaprenyl diphosphate = [GlcNAc-(1-&gt;4)-Mur2Ac(oyl-L-Ala-gamma-D-Glu-L-Lys-D-Ala-D-Ala)](n+1)-di-trans,octa-cis-undecaprenyl diphosphate + di-trans,octa-cis-undecaprenyl diphosphate + H(+)</text>
        <dbReference type="Rhea" id="RHEA:23708"/>
        <dbReference type="Rhea" id="RHEA-COMP:9602"/>
        <dbReference type="Rhea" id="RHEA-COMP:9603"/>
        <dbReference type="ChEBI" id="CHEBI:15378"/>
        <dbReference type="ChEBI" id="CHEBI:58405"/>
        <dbReference type="ChEBI" id="CHEBI:60033"/>
        <dbReference type="ChEBI" id="CHEBI:78435"/>
        <dbReference type="EC" id="2.4.99.28"/>
    </reaction>
</comment>
<evidence type="ECO:0000256" key="8">
    <source>
        <dbReference type="ARBA" id="ARBA00022475"/>
    </source>
</evidence>
<dbReference type="InterPro" id="IPR001264">
    <property type="entry name" value="Glyco_trans_51"/>
</dbReference>
<feature type="compositionally biased region" description="Polar residues" evidence="28">
    <location>
        <begin position="841"/>
        <end position="857"/>
    </location>
</feature>
<dbReference type="EC" id="3.4.16.4" evidence="6"/>
<dbReference type="PATRIC" id="fig|1298593.3.peg.3137"/>
<keyword evidence="19 29" id="KW-1133">Transmembrane helix</keyword>
<dbReference type="InterPro" id="IPR036950">
    <property type="entry name" value="PBP_transglycosylase"/>
</dbReference>
<evidence type="ECO:0000256" key="17">
    <source>
        <dbReference type="ARBA" id="ARBA00022968"/>
    </source>
</evidence>
<evidence type="ECO:0000256" key="4">
    <source>
        <dbReference type="ARBA" id="ARBA00007090"/>
    </source>
</evidence>
<dbReference type="GeneID" id="79177966"/>
<evidence type="ECO:0000256" key="22">
    <source>
        <dbReference type="ARBA" id="ARBA00023268"/>
    </source>
</evidence>
<comment type="similarity">
    <text evidence="5">In the N-terminal section; belongs to the glycosyltransferase 51 family.</text>
</comment>
<dbReference type="InterPro" id="IPR001460">
    <property type="entry name" value="PCN-bd_Tpept"/>
</dbReference>
<keyword evidence="9" id="KW-0997">Cell inner membrane</keyword>
<evidence type="ECO:0000256" key="25">
    <source>
        <dbReference type="ARBA" id="ARBA00044770"/>
    </source>
</evidence>
<comment type="catalytic activity">
    <reaction evidence="24">
        <text>Preferential cleavage: (Ac)2-L-Lys-D-Ala-|-D-Ala. Also transpeptidation of peptidyl-alanyl moieties that are N-acyl substituents of D-alanine.</text>
        <dbReference type="EC" id="3.4.16.4"/>
    </reaction>
</comment>
<evidence type="ECO:0000256" key="1">
    <source>
        <dbReference type="ARBA" id="ARBA00002624"/>
    </source>
</evidence>
<comment type="function">
    <text evidence="1">Cell wall formation. Synthesis of cross-linked peptidoglycan from the lipid intermediates. The enzyme has a penicillin-insensitive transglycosylase N-terminal domain (formation of linear glycan strands) and a penicillin-sensitive transpeptidase C-terminal domain (cross-linking of the peptide subunits).</text>
</comment>
<evidence type="ECO:0000256" key="7">
    <source>
        <dbReference type="ARBA" id="ARBA00018638"/>
    </source>
</evidence>
<dbReference type="Gene3D" id="1.10.3810.10">
    <property type="entry name" value="Biosynthetic peptidoglycan transglycosylase-like"/>
    <property type="match status" value="1"/>
</dbReference>
<evidence type="ECO:0000256" key="15">
    <source>
        <dbReference type="ARBA" id="ARBA00022801"/>
    </source>
</evidence>
<feature type="domain" description="Penicillin-binding protein transpeptidase" evidence="30">
    <location>
        <begin position="453"/>
        <end position="628"/>
    </location>
</feature>
<keyword evidence="21" id="KW-0046">Antibiotic resistance</keyword>
<protein>
    <recommendedName>
        <fullName evidence="7">Penicillin-binding protein 1A</fullName>
        <ecNumber evidence="25">2.4.99.28</ecNumber>
        <ecNumber evidence="6">3.4.16.4</ecNumber>
    </recommendedName>
</protein>
<evidence type="ECO:0000313" key="34">
    <source>
        <dbReference type="Proteomes" id="UP000011866"/>
    </source>
</evidence>
<keyword evidence="23" id="KW-0961">Cell wall biogenesis/degradation</keyword>
<dbReference type="GO" id="GO:0008955">
    <property type="term" value="F:peptidoglycan glycosyltransferase activity"/>
    <property type="evidence" value="ECO:0007669"/>
    <property type="project" value="UniProtKB-EC"/>
</dbReference>
<dbReference type="EMBL" id="HF680312">
    <property type="protein sequence ID" value="CCU73639.1"/>
    <property type="molecule type" value="Genomic_DNA"/>
</dbReference>
<feature type="transmembrane region" description="Helical" evidence="29">
    <location>
        <begin position="12"/>
        <end position="33"/>
    </location>
</feature>
<evidence type="ECO:0000256" key="6">
    <source>
        <dbReference type="ARBA" id="ARBA00012448"/>
    </source>
</evidence>
<keyword evidence="8" id="KW-1003">Cell membrane</keyword>
<dbReference type="FunFam" id="1.10.3810.10:FF:000003">
    <property type="entry name" value="Penicillin-binding protein 1a"/>
    <property type="match status" value="1"/>
</dbReference>
<keyword evidence="17" id="KW-0735">Signal-anchor</keyword>
<dbReference type="PROSITE" id="PS51257">
    <property type="entry name" value="PROKAR_LIPOPROTEIN"/>
    <property type="match status" value="1"/>
</dbReference>
<evidence type="ECO:0000256" key="3">
    <source>
        <dbReference type="ARBA" id="ARBA00004752"/>
    </source>
</evidence>
<dbReference type="AlphaFoldDB" id="M5DVR0"/>
<dbReference type="GO" id="GO:0008360">
    <property type="term" value="P:regulation of cell shape"/>
    <property type="evidence" value="ECO:0007669"/>
    <property type="project" value="UniProtKB-KW"/>
</dbReference>
<keyword evidence="20 29" id="KW-0472">Membrane</keyword>
<evidence type="ECO:0000256" key="28">
    <source>
        <dbReference type="SAM" id="MobiDB-lite"/>
    </source>
</evidence>
<dbReference type="EC" id="2.4.99.28" evidence="25"/>
<evidence type="ECO:0000256" key="16">
    <source>
        <dbReference type="ARBA" id="ARBA00022960"/>
    </source>
</evidence>
<evidence type="ECO:0000256" key="18">
    <source>
        <dbReference type="ARBA" id="ARBA00022984"/>
    </source>
</evidence>
<evidence type="ECO:0000259" key="30">
    <source>
        <dbReference type="Pfam" id="PF00905"/>
    </source>
</evidence>